<evidence type="ECO:0000256" key="13">
    <source>
        <dbReference type="ARBA" id="ARBA00023211"/>
    </source>
</evidence>
<evidence type="ECO:0000256" key="15">
    <source>
        <dbReference type="PROSITE-ProRule" id="PRU01319"/>
    </source>
</evidence>
<feature type="domain" description="RNase H type-2" evidence="17">
    <location>
        <begin position="66"/>
        <end position="252"/>
    </location>
</feature>
<dbReference type="Proteomes" id="UP000217065">
    <property type="component" value="Unassembled WGS sequence"/>
</dbReference>
<accession>A0A264W6T4</accession>
<dbReference type="InterPro" id="IPR024567">
    <property type="entry name" value="RNase_HII/HIII_dom"/>
</dbReference>
<evidence type="ECO:0000313" key="18">
    <source>
        <dbReference type="EMBL" id="OZS79265.1"/>
    </source>
</evidence>
<dbReference type="InterPro" id="IPR022898">
    <property type="entry name" value="RNase_HII"/>
</dbReference>
<dbReference type="NCBIfam" id="NF000595">
    <property type="entry name" value="PRK00015.1-3"/>
    <property type="match status" value="1"/>
</dbReference>
<evidence type="ECO:0000256" key="3">
    <source>
        <dbReference type="ARBA" id="ARBA00004065"/>
    </source>
</evidence>
<dbReference type="GO" id="GO:0032299">
    <property type="term" value="C:ribonuclease H2 complex"/>
    <property type="evidence" value="ECO:0007669"/>
    <property type="project" value="TreeGrafter"/>
</dbReference>
<evidence type="ECO:0000256" key="7">
    <source>
        <dbReference type="ARBA" id="ARBA00019179"/>
    </source>
</evidence>
<proteinExistence type="inferred from homology"/>
<dbReference type="CDD" id="cd07182">
    <property type="entry name" value="RNase_HII_bacteria_HII_like"/>
    <property type="match status" value="1"/>
</dbReference>
<keyword evidence="10 14" id="KW-0479">Metal-binding</keyword>
<dbReference type="RefSeq" id="WP_094941645.1">
    <property type="nucleotide sequence ID" value="NZ_NOKQ01000134.1"/>
</dbReference>
<comment type="cofactor">
    <cofactor evidence="2">
        <name>Mg(2+)</name>
        <dbReference type="ChEBI" id="CHEBI:18420"/>
    </cofactor>
</comment>
<dbReference type="GO" id="GO:0006298">
    <property type="term" value="P:mismatch repair"/>
    <property type="evidence" value="ECO:0007669"/>
    <property type="project" value="TreeGrafter"/>
</dbReference>
<dbReference type="Gene3D" id="3.30.420.10">
    <property type="entry name" value="Ribonuclease H-like superfamily/Ribonuclease H"/>
    <property type="match status" value="1"/>
</dbReference>
<evidence type="ECO:0000256" key="6">
    <source>
        <dbReference type="ARBA" id="ARBA00012180"/>
    </source>
</evidence>
<comment type="caution">
    <text evidence="18">The sequence shown here is derived from an EMBL/GenBank/DDBJ whole genome shotgun (WGS) entry which is preliminary data.</text>
</comment>
<dbReference type="GO" id="GO:0005737">
    <property type="term" value="C:cytoplasm"/>
    <property type="evidence" value="ECO:0007669"/>
    <property type="project" value="UniProtKB-SubCell"/>
</dbReference>
<evidence type="ECO:0000256" key="1">
    <source>
        <dbReference type="ARBA" id="ARBA00000077"/>
    </source>
</evidence>
<evidence type="ECO:0000313" key="19">
    <source>
        <dbReference type="Proteomes" id="UP000217065"/>
    </source>
</evidence>
<dbReference type="GO" id="GO:0030145">
    <property type="term" value="F:manganese ion binding"/>
    <property type="evidence" value="ECO:0007669"/>
    <property type="project" value="UniProtKB-UniRule"/>
</dbReference>
<evidence type="ECO:0000256" key="4">
    <source>
        <dbReference type="ARBA" id="ARBA00004496"/>
    </source>
</evidence>
<dbReference type="GO" id="GO:0003723">
    <property type="term" value="F:RNA binding"/>
    <property type="evidence" value="ECO:0007669"/>
    <property type="project" value="UniProtKB-UniRule"/>
</dbReference>
<feature type="binding site" evidence="14 15">
    <location>
        <position position="165"/>
    </location>
    <ligand>
        <name>a divalent metal cation</name>
        <dbReference type="ChEBI" id="CHEBI:60240"/>
    </ligand>
</feature>
<comment type="similarity">
    <text evidence="5 14 16">Belongs to the RNase HII family.</text>
</comment>
<feature type="binding site" evidence="14 15">
    <location>
        <position position="72"/>
    </location>
    <ligand>
        <name>a divalent metal cation</name>
        <dbReference type="ChEBI" id="CHEBI:60240"/>
    </ligand>
</feature>
<feature type="binding site" evidence="14 15">
    <location>
        <position position="73"/>
    </location>
    <ligand>
        <name>a divalent metal cation</name>
        <dbReference type="ChEBI" id="CHEBI:60240"/>
    </ligand>
</feature>
<dbReference type="NCBIfam" id="NF000594">
    <property type="entry name" value="PRK00015.1-1"/>
    <property type="match status" value="1"/>
</dbReference>
<evidence type="ECO:0000259" key="17">
    <source>
        <dbReference type="PROSITE" id="PS51975"/>
    </source>
</evidence>
<dbReference type="EC" id="3.1.26.4" evidence="6 14"/>
<reference evidence="18 19" key="1">
    <citation type="submission" date="2017-07" db="EMBL/GenBank/DDBJ databases">
        <title>Tetzosporium hominis gen.nov. sp.nov.</title>
        <authorList>
            <person name="Tetz G."/>
            <person name="Tetz V."/>
        </authorList>
    </citation>
    <scope>NUCLEOTIDE SEQUENCE [LARGE SCALE GENOMIC DNA]</scope>
    <source>
        <strain evidence="18 19">VT-49</strain>
    </source>
</reference>
<gene>
    <name evidence="14" type="primary">rnhB</name>
    <name evidence="18" type="ORF">CF394_02275</name>
</gene>
<dbReference type="PROSITE" id="PS51975">
    <property type="entry name" value="RNASE_H_2"/>
    <property type="match status" value="1"/>
</dbReference>
<sequence>MESIQTIKEKLKLLEQETEWLSALRQDTRSGVQKLITSWDRRLAKREQRWSDYLERTAFDRSFGEGIVAGVDEAGRGPLAGPVVTAAVILPEDTTALWEVNDSKQLTKEARKHLAELIRQHALHYAIHIQSREQIDQLNIYEATKQSMVLAIEQLEQTPTIIVSDAMPLPVTQPCHAIIKGDAKSLSIAAASILAKTTRDAYMEELGLKYPQFGFEQHAGYGTPSHLQAIEEHGICEEHRRSFEPIKSLVAK</sequence>
<comment type="function">
    <text evidence="3 14 16">Endonuclease that specifically degrades the RNA of RNA-DNA hybrids.</text>
</comment>
<name>A0A264W6T4_9BACL</name>
<dbReference type="EMBL" id="NOKQ01000134">
    <property type="protein sequence ID" value="OZS79265.1"/>
    <property type="molecule type" value="Genomic_DNA"/>
</dbReference>
<comment type="cofactor">
    <cofactor evidence="14 15">
        <name>Mn(2+)</name>
        <dbReference type="ChEBI" id="CHEBI:29035"/>
    </cofactor>
    <cofactor evidence="14 15">
        <name>Mg(2+)</name>
        <dbReference type="ChEBI" id="CHEBI:18420"/>
    </cofactor>
    <text evidence="14 15">Manganese or magnesium. Binds 1 divalent metal ion per monomer in the absence of substrate. May bind a second metal ion after substrate binding.</text>
</comment>
<dbReference type="PANTHER" id="PTHR10954">
    <property type="entry name" value="RIBONUCLEASE H2 SUBUNIT A"/>
    <property type="match status" value="1"/>
</dbReference>
<keyword evidence="12 14" id="KW-0378">Hydrolase</keyword>
<dbReference type="PANTHER" id="PTHR10954:SF18">
    <property type="entry name" value="RIBONUCLEASE HII"/>
    <property type="match status" value="1"/>
</dbReference>
<dbReference type="HAMAP" id="MF_00052_B">
    <property type="entry name" value="RNase_HII_B"/>
    <property type="match status" value="1"/>
</dbReference>
<dbReference type="InterPro" id="IPR001352">
    <property type="entry name" value="RNase_HII/HIII"/>
</dbReference>
<dbReference type="GO" id="GO:0043137">
    <property type="term" value="P:DNA replication, removal of RNA primer"/>
    <property type="evidence" value="ECO:0007669"/>
    <property type="project" value="TreeGrafter"/>
</dbReference>
<evidence type="ECO:0000256" key="8">
    <source>
        <dbReference type="ARBA" id="ARBA00022490"/>
    </source>
</evidence>
<evidence type="ECO:0000256" key="14">
    <source>
        <dbReference type="HAMAP-Rule" id="MF_00052"/>
    </source>
</evidence>
<dbReference type="FunFam" id="3.30.420.10:FF:000006">
    <property type="entry name" value="Ribonuclease HII"/>
    <property type="match status" value="1"/>
</dbReference>
<evidence type="ECO:0000256" key="16">
    <source>
        <dbReference type="RuleBase" id="RU003515"/>
    </source>
</evidence>
<dbReference type="SUPFAM" id="SSF53098">
    <property type="entry name" value="Ribonuclease H-like"/>
    <property type="match status" value="1"/>
</dbReference>
<comment type="subcellular location">
    <subcellularLocation>
        <location evidence="4 14">Cytoplasm</location>
    </subcellularLocation>
</comment>
<keyword evidence="8 14" id="KW-0963">Cytoplasm</keyword>
<protein>
    <recommendedName>
        <fullName evidence="7 14">Ribonuclease HII</fullName>
        <shortName evidence="14">RNase HII</shortName>
        <ecNumber evidence="6 14">3.1.26.4</ecNumber>
    </recommendedName>
</protein>
<keyword evidence="13 14" id="KW-0464">Manganese</keyword>
<keyword evidence="9 14" id="KW-0540">Nuclease</keyword>
<organism evidence="18 19">
    <name type="scientific">Tetzosporium hominis</name>
    <dbReference type="NCBI Taxonomy" id="2020506"/>
    <lineage>
        <taxon>Bacteria</taxon>
        <taxon>Bacillati</taxon>
        <taxon>Bacillota</taxon>
        <taxon>Bacilli</taxon>
        <taxon>Bacillales</taxon>
        <taxon>Caryophanaceae</taxon>
        <taxon>Tetzosporium</taxon>
    </lineage>
</organism>
<evidence type="ECO:0000256" key="2">
    <source>
        <dbReference type="ARBA" id="ARBA00001946"/>
    </source>
</evidence>
<dbReference type="OrthoDB" id="9803420at2"/>
<dbReference type="InterPro" id="IPR036397">
    <property type="entry name" value="RNaseH_sf"/>
</dbReference>
<keyword evidence="11 14" id="KW-0255">Endonuclease</keyword>
<evidence type="ECO:0000256" key="11">
    <source>
        <dbReference type="ARBA" id="ARBA00022759"/>
    </source>
</evidence>
<dbReference type="AlphaFoldDB" id="A0A264W6T4"/>
<keyword evidence="19" id="KW-1185">Reference proteome</keyword>
<dbReference type="GO" id="GO:0004523">
    <property type="term" value="F:RNA-DNA hybrid ribonuclease activity"/>
    <property type="evidence" value="ECO:0007669"/>
    <property type="project" value="UniProtKB-UniRule"/>
</dbReference>
<dbReference type="InterPro" id="IPR012337">
    <property type="entry name" value="RNaseH-like_sf"/>
</dbReference>
<evidence type="ECO:0000256" key="5">
    <source>
        <dbReference type="ARBA" id="ARBA00007383"/>
    </source>
</evidence>
<evidence type="ECO:0000256" key="9">
    <source>
        <dbReference type="ARBA" id="ARBA00022722"/>
    </source>
</evidence>
<evidence type="ECO:0000256" key="10">
    <source>
        <dbReference type="ARBA" id="ARBA00022723"/>
    </source>
</evidence>
<evidence type="ECO:0000256" key="12">
    <source>
        <dbReference type="ARBA" id="ARBA00022801"/>
    </source>
</evidence>
<dbReference type="Pfam" id="PF01351">
    <property type="entry name" value="RNase_HII"/>
    <property type="match status" value="1"/>
</dbReference>
<comment type="catalytic activity">
    <reaction evidence="1 14 15 16">
        <text>Endonucleolytic cleavage to 5'-phosphomonoester.</text>
        <dbReference type="EC" id="3.1.26.4"/>
    </reaction>
</comment>